<evidence type="ECO:0000313" key="10">
    <source>
        <dbReference type="EMBL" id="KAF0303764.1"/>
    </source>
</evidence>
<gene>
    <name evidence="10" type="ORF">FJT64_024302</name>
</gene>
<comment type="catalytic activity">
    <reaction evidence="5">
        <text>(S)-2-hydroxyglutarate + A = 2-oxoglutarate + AH2</text>
        <dbReference type="Rhea" id="RHEA:21252"/>
        <dbReference type="ChEBI" id="CHEBI:13193"/>
        <dbReference type="ChEBI" id="CHEBI:16782"/>
        <dbReference type="ChEBI" id="CHEBI:16810"/>
        <dbReference type="ChEBI" id="CHEBI:17499"/>
        <dbReference type="EC" id="1.1.99.2"/>
    </reaction>
</comment>
<dbReference type="GO" id="GO:0047545">
    <property type="term" value="F:(S)-2-hydroxyglutarate dehydrogenase activity"/>
    <property type="evidence" value="ECO:0007669"/>
    <property type="project" value="TreeGrafter"/>
</dbReference>
<comment type="caution">
    <text evidence="10">The sequence shown here is derived from an EMBL/GenBank/DDBJ whole genome shotgun (WGS) entry which is preliminary data.</text>
</comment>
<dbReference type="Pfam" id="PF01266">
    <property type="entry name" value="DAO"/>
    <property type="match status" value="1"/>
</dbReference>
<dbReference type="EMBL" id="VIIS01000916">
    <property type="protein sequence ID" value="KAF0303764.1"/>
    <property type="molecule type" value="Genomic_DNA"/>
</dbReference>
<evidence type="ECO:0000256" key="6">
    <source>
        <dbReference type="ARBA" id="ARBA00037941"/>
    </source>
</evidence>
<comment type="similarity">
    <text evidence="6">Belongs to the L2HGDH family.</text>
</comment>
<dbReference type="InterPro" id="IPR006076">
    <property type="entry name" value="FAD-dep_OxRdtase"/>
</dbReference>
<sequence length="68" mass="7443">MRPERARFVITCGGLHADRLAALSGCGPEPRLVPVRGEYLLLRPEKAHLVPTNIYPVRVADHPPGTCT</sequence>
<evidence type="ECO:0000256" key="3">
    <source>
        <dbReference type="ARBA" id="ARBA00022827"/>
    </source>
</evidence>
<evidence type="ECO:0000259" key="9">
    <source>
        <dbReference type="Pfam" id="PF01266"/>
    </source>
</evidence>
<name>A0A6A4WIY5_AMPAM</name>
<dbReference type="Proteomes" id="UP000440578">
    <property type="component" value="Unassembled WGS sequence"/>
</dbReference>
<dbReference type="Gene3D" id="3.50.50.60">
    <property type="entry name" value="FAD/NAD(P)-binding domain"/>
    <property type="match status" value="1"/>
</dbReference>
<dbReference type="PANTHER" id="PTHR43104">
    <property type="entry name" value="L-2-HYDROXYGLUTARATE DEHYDROGENASE, MITOCHONDRIAL"/>
    <property type="match status" value="1"/>
</dbReference>
<keyword evidence="2" id="KW-0285">Flavoprotein</keyword>
<reference evidence="10 11" key="1">
    <citation type="submission" date="2019-07" db="EMBL/GenBank/DDBJ databases">
        <title>Draft genome assembly of a fouling barnacle, Amphibalanus amphitrite (Darwin, 1854): The first reference genome for Thecostraca.</title>
        <authorList>
            <person name="Kim W."/>
        </authorList>
    </citation>
    <scope>NUCLEOTIDE SEQUENCE [LARGE SCALE GENOMIC DNA]</scope>
    <source>
        <strain evidence="10">SNU_AA5</strain>
        <tissue evidence="10">Soma without cirri and trophi</tissue>
    </source>
</reference>
<evidence type="ECO:0000313" key="11">
    <source>
        <dbReference type="Proteomes" id="UP000440578"/>
    </source>
</evidence>
<dbReference type="InterPro" id="IPR036188">
    <property type="entry name" value="FAD/NAD-bd_sf"/>
</dbReference>
<keyword evidence="4" id="KW-0560">Oxidoreductase</keyword>
<evidence type="ECO:0000256" key="7">
    <source>
        <dbReference type="ARBA" id="ARBA00038878"/>
    </source>
</evidence>
<evidence type="ECO:0000256" key="5">
    <source>
        <dbReference type="ARBA" id="ARBA00036066"/>
    </source>
</evidence>
<dbReference type="AlphaFoldDB" id="A0A6A4WIY5"/>
<dbReference type="EC" id="1.1.99.2" evidence="7"/>
<proteinExistence type="inferred from homology"/>
<dbReference type="OrthoDB" id="498204at2759"/>
<evidence type="ECO:0000256" key="1">
    <source>
        <dbReference type="ARBA" id="ARBA00001974"/>
    </source>
</evidence>
<evidence type="ECO:0000256" key="4">
    <source>
        <dbReference type="ARBA" id="ARBA00023002"/>
    </source>
</evidence>
<dbReference type="PANTHER" id="PTHR43104:SF2">
    <property type="entry name" value="L-2-HYDROXYGLUTARATE DEHYDROGENASE, MITOCHONDRIAL"/>
    <property type="match status" value="1"/>
</dbReference>
<accession>A0A6A4WIY5</accession>
<organism evidence="10 11">
    <name type="scientific">Amphibalanus amphitrite</name>
    <name type="common">Striped barnacle</name>
    <name type="synonym">Balanus amphitrite</name>
    <dbReference type="NCBI Taxonomy" id="1232801"/>
    <lineage>
        <taxon>Eukaryota</taxon>
        <taxon>Metazoa</taxon>
        <taxon>Ecdysozoa</taxon>
        <taxon>Arthropoda</taxon>
        <taxon>Crustacea</taxon>
        <taxon>Multicrustacea</taxon>
        <taxon>Cirripedia</taxon>
        <taxon>Thoracica</taxon>
        <taxon>Thoracicalcarea</taxon>
        <taxon>Balanomorpha</taxon>
        <taxon>Balanoidea</taxon>
        <taxon>Balanidae</taxon>
        <taxon>Amphibalaninae</taxon>
        <taxon>Amphibalanus</taxon>
    </lineage>
</organism>
<keyword evidence="11" id="KW-1185">Reference proteome</keyword>
<feature type="domain" description="FAD dependent oxidoreductase" evidence="9">
    <location>
        <begin position="6"/>
        <end position="64"/>
    </location>
</feature>
<evidence type="ECO:0000256" key="2">
    <source>
        <dbReference type="ARBA" id="ARBA00022630"/>
    </source>
</evidence>
<comment type="cofactor">
    <cofactor evidence="1">
        <name>FAD</name>
        <dbReference type="ChEBI" id="CHEBI:57692"/>
    </cofactor>
</comment>
<protein>
    <recommendedName>
        <fullName evidence="8">L-2-hydroxyglutarate dehydrogenase, mitochondrial</fullName>
        <ecNumber evidence="7">1.1.99.2</ecNumber>
    </recommendedName>
</protein>
<dbReference type="Gene3D" id="3.30.9.10">
    <property type="entry name" value="D-Amino Acid Oxidase, subunit A, domain 2"/>
    <property type="match status" value="1"/>
</dbReference>
<keyword evidence="3" id="KW-0274">FAD</keyword>
<evidence type="ECO:0000256" key="8">
    <source>
        <dbReference type="ARBA" id="ARBA00041137"/>
    </source>
</evidence>